<accession>A0A3S8ZWC3</accession>
<keyword evidence="3" id="KW-1185">Reference proteome</keyword>
<dbReference type="GO" id="GO:0004803">
    <property type="term" value="F:transposase activity"/>
    <property type="evidence" value="ECO:0007669"/>
    <property type="project" value="InterPro"/>
</dbReference>
<organism evidence="2 3">
    <name type="scientific">Iodobacter ciconiae</name>
    <dbReference type="NCBI Taxonomy" id="2496266"/>
    <lineage>
        <taxon>Bacteria</taxon>
        <taxon>Pseudomonadati</taxon>
        <taxon>Pseudomonadota</taxon>
        <taxon>Betaproteobacteria</taxon>
        <taxon>Neisseriales</taxon>
        <taxon>Chitinibacteraceae</taxon>
        <taxon>Iodobacter</taxon>
    </lineage>
</organism>
<dbReference type="Proteomes" id="UP000282438">
    <property type="component" value="Chromosome"/>
</dbReference>
<evidence type="ECO:0000313" key="3">
    <source>
        <dbReference type="Proteomes" id="UP000282438"/>
    </source>
</evidence>
<dbReference type="GO" id="GO:0006313">
    <property type="term" value="P:DNA transposition"/>
    <property type="evidence" value="ECO:0007669"/>
    <property type="project" value="InterPro"/>
</dbReference>
<gene>
    <name evidence="2" type="ORF">EJO50_15715</name>
</gene>
<evidence type="ECO:0000259" key="1">
    <source>
        <dbReference type="SMART" id="SM01321"/>
    </source>
</evidence>
<dbReference type="AlphaFoldDB" id="A0A3S8ZWC3"/>
<dbReference type="SMART" id="SM01321">
    <property type="entry name" value="Y1_Tnp"/>
    <property type="match status" value="1"/>
</dbReference>
<dbReference type="InterPro" id="IPR052715">
    <property type="entry name" value="RAYT_transposase"/>
</dbReference>
<dbReference type="NCBIfam" id="NF047646">
    <property type="entry name" value="REP_Tyr_transpos"/>
    <property type="match status" value="1"/>
</dbReference>
<proteinExistence type="predicted"/>
<dbReference type="PANTHER" id="PTHR36966:SF1">
    <property type="entry name" value="REP-ASSOCIATED TYROSINE TRANSPOSASE"/>
    <property type="match status" value="1"/>
</dbReference>
<dbReference type="OrthoDB" id="9814067at2"/>
<dbReference type="SUPFAM" id="SSF143422">
    <property type="entry name" value="Transposase IS200-like"/>
    <property type="match status" value="1"/>
</dbReference>
<sequence length="151" mass="17282">MKNAHGHDLRKGRFSQGQQIYLVTAVTQHRLPVFSDWKIGRKLVHELQAADREGMCSTLAFVVMPDHFHWLLALGEQADLSDLLHLVKGRSSREIGRVTGIRGIWQQGFHDHAARFDEDIQEMARYVVANPLRAGLVQHLGDYPLWDAIFF</sequence>
<dbReference type="Pfam" id="PF01797">
    <property type="entry name" value="Y1_Tnp"/>
    <property type="match status" value="1"/>
</dbReference>
<feature type="domain" description="Transposase IS200-like" evidence="1">
    <location>
        <begin position="16"/>
        <end position="130"/>
    </location>
</feature>
<dbReference type="InterPro" id="IPR002686">
    <property type="entry name" value="Transposase_17"/>
</dbReference>
<dbReference type="EMBL" id="CP034433">
    <property type="protein sequence ID" value="AZN37782.1"/>
    <property type="molecule type" value="Genomic_DNA"/>
</dbReference>
<dbReference type="RefSeq" id="WP_125975733.1">
    <property type="nucleotide sequence ID" value="NZ_CP034433.1"/>
</dbReference>
<dbReference type="Gene3D" id="3.30.70.1290">
    <property type="entry name" value="Transposase IS200-like"/>
    <property type="match status" value="1"/>
</dbReference>
<dbReference type="KEGG" id="iod:EJO50_15715"/>
<name>A0A3S8ZWC3_9NEIS</name>
<evidence type="ECO:0000313" key="2">
    <source>
        <dbReference type="EMBL" id="AZN37782.1"/>
    </source>
</evidence>
<reference evidence="2 3" key="1">
    <citation type="submission" date="2018-12" db="EMBL/GenBank/DDBJ databases">
        <title>Complete genome sequence of Iodobacter sp. H11R3.</title>
        <authorList>
            <person name="Bae J.-W."/>
        </authorList>
    </citation>
    <scope>NUCLEOTIDE SEQUENCE [LARGE SCALE GENOMIC DNA]</scope>
    <source>
        <strain evidence="2 3">H11R3</strain>
    </source>
</reference>
<dbReference type="PANTHER" id="PTHR36966">
    <property type="entry name" value="REP-ASSOCIATED TYROSINE TRANSPOSASE"/>
    <property type="match status" value="1"/>
</dbReference>
<protein>
    <submittedName>
        <fullName evidence="2">Transposase</fullName>
    </submittedName>
</protein>
<dbReference type="InterPro" id="IPR036515">
    <property type="entry name" value="Transposase_17_sf"/>
</dbReference>
<dbReference type="GO" id="GO:0043565">
    <property type="term" value="F:sequence-specific DNA binding"/>
    <property type="evidence" value="ECO:0007669"/>
    <property type="project" value="TreeGrafter"/>
</dbReference>